<accession>A0A5N6UNQ6</accession>
<evidence type="ECO:0000313" key="2">
    <source>
        <dbReference type="Proteomes" id="UP000326950"/>
    </source>
</evidence>
<reference evidence="1 2" key="1">
    <citation type="submission" date="2019-04" db="EMBL/GenBank/DDBJ databases">
        <title>Friends and foes A comparative genomics study of 23 Aspergillus species from section Flavi.</title>
        <authorList>
            <consortium name="DOE Joint Genome Institute"/>
            <person name="Kjaerbolling I."/>
            <person name="Vesth T."/>
            <person name="Frisvad J.C."/>
            <person name="Nybo J.L."/>
            <person name="Theobald S."/>
            <person name="Kildgaard S."/>
            <person name="Isbrandt T."/>
            <person name="Kuo A."/>
            <person name="Sato A."/>
            <person name="Lyhne E.K."/>
            <person name="Kogle M.E."/>
            <person name="Wiebenga A."/>
            <person name="Kun R.S."/>
            <person name="Lubbers R.J."/>
            <person name="Makela M.R."/>
            <person name="Barry K."/>
            <person name="Chovatia M."/>
            <person name="Clum A."/>
            <person name="Daum C."/>
            <person name="Haridas S."/>
            <person name="He G."/>
            <person name="LaButti K."/>
            <person name="Lipzen A."/>
            <person name="Mondo S."/>
            <person name="Riley R."/>
            <person name="Salamov A."/>
            <person name="Simmons B.A."/>
            <person name="Magnuson J.K."/>
            <person name="Henrissat B."/>
            <person name="Mortensen U.H."/>
            <person name="Larsen T.O."/>
            <person name="Devries R.P."/>
            <person name="Grigoriev I.V."/>
            <person name="Machida M."/>
            <person name="Baker S.E."/>
            <person name="Andersen M.R."/>
        </authorList>
    </citation>
    <scope>NUCLEOTIDE SEQUENCE [LARGE SCALE GENOMIC DNA]</scope>
    <source>
        <strain evidence="1 2">CBS 117626</strain>
    </source>
</reference>
<name>A0A5N6UNQ6_ASPTM</name>
<dbReference type="OrthoDB" id="3434980at2759"/>
<sequence length="74" mass="8466">MSRKQISVTFESVESWEENREKVDSILAELMGTNDYPATRSLPPIIFGIMSDEEGIRRLRSLDGVVVRVHDEDD</sequence>
<organism evidence="1 2">
    <name type="scientific">Aspergillus tamarii</name>
    <dbReference type="NCBI Taxonomy" id="41984"/>
    <lineage>
        <taxon>Eukaryota</taxon>
        <taxon>Fungi</taxon>
        <taxon>Dikarya</taxon>
        <taxon>Ascomycota</taxon>
        <taxon>Pezizomycotina</taxon>
        <taxon>Eurotiomycetes</taxon>
        <taxon>Eurotiomycetidae</taxon>
        <taxon>Eurotiales</taxon>
        <taxon>Aspergillaceae</taxon>
        <taxon>Aspergillus</taxon>
        <taxon>Aspergillus subgen. Circumdati</taxon>
    </lineage>
</organism>
<dbReference type="Proteomes" id="UP000326950">
    <property type="component" value="Unassembled WGS sequence"/>
</dbReference>
<gene>
    <name evidence="1" type="ORF">BDV40DRAFT_271150</name>
</gene>
<keyword evidence="2" id="KW-1185">Reference proteome</keyword>
<feature type="non-terminal residue" evidence="1">
    <location>
        <position position="74"/>
    </location>
</feature>
<protein>
    <submittedName>
        <fullName evidence="1">Uncharacterized protein</fullName>
    </submittedName>
</protein>
<dbReference type="AlphaFoldDB" id="A0A5N6UNQ6"/>
<dbReference type="EMBL" id="ML738661">
    <property type="protein sequence ID" value="KAE8160186.1"/>
    <property type="molecule type" value="Genomic_DNA"/>
</dbReference>
<evidence type="ECO:0000313" key="1">
    <source>
        <dbReference type="EMBL" id="KAE8160186.1"/>
    </source>
</evidence>
<proteinExistence type="predicted"/>